<keyword evidence="5" id="KW-1185">Reference proteome</keyword>
<feature type="domain" description="Calcineurin-like phosphoesterase" evidence="3">
    <location>
        <begin position="54"/>
        <end position="219"/>
    </location>
</feature>
<name>A0A1W1YM57_9FLAO</name>
<dbReference type="AlphaFoldDB" id="A0A1W1YM57"/>
<accession>A0A1W1YM57</accession>
<dbReference type="EMBL" id="FWXS01000001">
    <property type="protein sequence ID" value="SMC37267.1"/>
    <property type="molecule type" value="Genomic_DNA"/>
</dbReference>
<dbReference type="GO" id="GO:0009245">
    <property type="term" value="P:lipid A biosynthetic process"/>
    <property type="evidence" value="ECO:0007669"/>
    <property type="project" value="TreeGrafter"/>
</dbReference>
<dbReference type="InterPro" id="IPR029052">
    <property type="entry name" value="Metallo-depent_PP-like"/>
</dbReference>
<gene>
    <name evidence="4" type="ORF">SAMN06296427_101548</name>
</gene>
<reference evidence="4 5" key="1">
    <citation type="submission" date="2017-04" db="EMBL/GenBank/DDBJ databases">
        <authorList>
            <person name="Afonso C.L."/>
            <person name="Miller P.J."/>
            <person name="Scott M.A."/>
            <person name="Spackman E."/>
            <person name="Goraichik I."/>
            <person name="Dimitrov K.M."/>
            <person name="Suarez D.L."/>
            <person name="Swayne D.E."/>
        </authorList>
    </citation>
    <scope>NUCLEOTIDE SEQUENCE [LARGE SCALE GENOMIC DNA]</scope>
    <source>
        <strain evidence="4 5">CGMCC 1.12708</strain>
    </source>
</reference>
<evidence type="ECO:0000256" key="1">
    <source>
        <dbReference type="ARBA" id="ARBA00022723"/>
    </source>
</evidence>
<dbReference type="GO" id="GO:0016020">
    <property type="term" value="C:membrane"/>
    <property type="evidence" value="ECO:0007669"/>
    <property type="project" value="GOC"/>
</dbReference>
<dbReference type="GO" id="GO:0008758">
    <property type="term" value="F:UDP-2,3-diacylglucosamine hydrolase activity"/>
    <property type="evidence" value="ECO:0007669"/>
    <property type="project" value="TreeGrafter"/>
</dbReference>
<dbReference type="Gene3D" id="3.60.21.10">
    <property type="match status" value="1"/>
</dbReference>
<dbReference type="GO" id="GO:0046872">
    <property type="term" value="F:metal ion binding"/>
    <property type="evidence" value="ECO:0007669"/>
    <property type="project" value="UniProtKB-KW"/>
</dbReference>
<dbReference type="PANTHER" id="PTHR31302">
    <property type="entry name" value="TRANSMEMBRANE PROTEIN WITH METALLOPHOSPHOESTERASE DOMAIN-RELATED"/>
    <property type="match status" value="1"/>
</dbReference>
<protein>
    <recommendedName>
        <fullName evidence="3">Calcineurin-like phosphoesterase domain-containing protein</fullName>
    </recommendedName>
</protein>
<evidence type="ECO:0000259" key="3">
    <source>
        <dbReference type="Pfam" id="PF00149"/>
    </source>
</evidence>
<sequence>MNRRKFIKNTTLGTLGLGFLAGLYSWQIEPFNLEFVKKKMPIHHLPENLIGKTLMQISDIHIGDRFDYQFIIDSFKKAEKFHPDFVVYTGDFSHYKSKKQIKQLKEVLPHFIKGKLGTVGVLGNHDYGKNWSELNVADEITSLLKAKEIRILRNEQISIENLNFIGFDDYWSPKFNPSKVMIQYDSAKANLVLCHNPDACDDDVWNGYKGWILAGHTHGGQVKLPWLPAPIIPVKNRKYSAGEIDLEDGRTLYINRAIGHSFQIRFNVRPEITIFELDKILT</sequence>
<dbReference type="STRING" id="1434700.SAMN06296427_101548"/>
<dbReference type="RefSeq" id="WP_084015883.1">
    <property type="nucleotide sequence ID" value="NZ_FWXS01000001.1"/>
</dbReference>
<evidence type="ECO:0000313" key="5">
    <source>
        <dbReference type="Proteomes" id="UP000192393"/>
    </source>
</evidence>
<evidence type="ECO:0000313" key="4">
    <source>
        <dbReference type="EMBL" id="SMC37267.1"/>
    </source>
</evidence>
<keyword evidence="2" id="KW-0378">Hydrolase</keyword>
<dbReference type="InterPro" id="IPR004843">
    <property type="entry name" value="Calcineurin-like_PHP"/>
</dbReference>
<organism evidence="4 5">
    <name type="scientific">Moheibacter sediminis</name>
    <dbReference type="NCBI Taxonomy" id="1434700"/>
    <lineage>
        <taxon>Bacteria</taxon>
        <taxon>Pseudomonadati</taxon>
        <taxon>Bacteroidota</taxon>
        <taxon>Flavobacteriia</taxon>
        <taxon>Flavobacteriales</taxon>
        <taxon>Weeksellaceae</taxon>
        <taxon>Moheibacter</taxon>
    </lineage>
</organism>
<dbReference type="Pfam" id="PF00149">
    <property type="entry name" value="Metallophos"/>
    <property type="match status" value="1"/>
</dbReference>
<proteinExistence type="predicted"/>
<dbReference type="SUPFAM" id="SSF56300">
    <property type="entry name" value="Metallo-dependent phosphatases"/>
    <property type="match status" value="1"/>
</dbReference>
<dbReference type="Proteomes" id="UP000192393">
    <property type="component" value="Unassembled WGS sequence"/>
</dbReference>
<evidence type="ECO:0000256" key="2">
    <source>
        <dbReference type="ARBA" id="ARBA00022801"/>
    </source>
</evidence>
<keyword evidence="1" id="KW-0479">Metal-binding</keyword>
<dbReference type="InterPro" id="IPR051158">
    <property type="entry name" value="Metallophosphoesterase_sf"/>
</dbReference>
<dbReference type="OrthoDB" id="9780884at2"/>
<dbReference type="PANTHER" id="PTHR31302:SF31">
    <property type="entry name" value="PHOSPHODIESTERASE YAEI"/>
    <property type="match status" value="1"/>
</dbReference>